<dbReference type="Proteomes" id="UP000053681">
    <property type="component" value="Unassembled WGS sequence"/>
</dbReference>
<dbReference type="EMBL" id="LNQP01000041">
    <property type="protein sequence ID" value="KSU87537.1"/>
    <property type="molecule type" value="Genomic_DNA"/>
</dbReference>
<dbReference type="RefSeq" id="WP_062686878.1">
    <property type="nucleotide sequence ID" value="NZ_KQ758656.1"/>
</dbReference>
<dbReference type="Gene3D" id="1.20.120.330">
    <property type="entry name" value="Nucleotidyltransferases domain 2"/>
    <property type="match status" value="1"/>
</dbReference>
<dbReference type="Gene3D" id="3.30.460.10">
    <property type="entry name" value="Beta Polymerase, domain 2"/>
    <property type="match status" value="1"/>
</dbReference>
<organism evidence="1 2">
    <name type="scientific">Priestia veravalensis</name>
    <dbReference type="NCBI Taxonomy" id="1414648"/>
    <lineage>
        <taxon>Bacteria</taxon>
        <taxon>Bacillati</taxon>
        <taxon>Bacillota</taxon>
        <taxon>Bacilli</taxon>
        <taxon>Bacillales</taxon>
        <taxon>Bacillaceae</taxon>
        <taxon>Priestia</taxon>
    </lineage>
</organism>
<reference evidence="1 2" key="1">
    <citation type="submission" date="2015-11" db="EMBL/GenBank/DDBJ databases">
        <title>Bacillus caseinolyticus sp nov.</title>
        <authorList>
            <person name="Dastager S.G."/>
            <person name="Mawlankar R."/>
        </authorList>
    </citation>
    <scope>NUCLEOTIDE SEQUENCE [LARGE SCALE GENOMIC DNA]</scope>
    <source>
        <strain evidence="1 2">SGD-V-76</strain>
    </source>
</reference>
<dbReference type="AlphaFoldDB" id="A0A0V8JKJ9"/>
<dbReference type="InterPro" id="IPR007530">
    <property type="entry name" value="Aminoglycoside_adenylylTfrase"/>
</dbReference>
<evidence type="ECO:0000313" key="1">
    <source>
        <dbReference type="EMBL" id="KSU87537.1"/>
    </source>
</evidence>
<protein>
    <recommendedName>
        <fullName evidence="3">Aminoglycoside 6-adenylyltransferase</fullName>
    </recommendedName>
</protein>
<gene>
    <name evidence="1" type="ORF">AS180_12460</name>
</gene>
<dbReference type="SUPFAM" id="SSF81631">
    <property type="entry name" value="PAP/OAS1 substrate-binding domain"/>
    <property type="match status" value="1"/>
</dbReference>
<keyword evidence="2" id="KW-1185">Reference proteome</keyword>
<comment type="caution">
    <text evidence="1">The sequence shown here is derived from an EMBL/GenBank/DDBJ whole genome shotgun (WGS) entry which is preliminary data.</text>
</comment>
<name>A0A0V8JKJ9_9BACI</name>
<dbReference type="PIRSF" id="PIRSF000812">
    <property type="entry name" value="AAD"/>
    <property type="match status" value="1"/>
</dbReference>
<dbReference type="Pfam" id="PF04439">
    <property type="entry name" value="Adenyl_transf"/>
    <property type="match status" value="1"/>
</dbReference>
<sequence length="285" mass="33426">MRSKEEVMNLILSYAKNDGRVRAVGMCGSRVNPKAPRDHFQDYDIVFIVSEMEGFLSDPTWVDYFGERFLTQMPEQTTLFPPSLGGKFSYLMLFQDYTRIDLTLCPLSLKEDWNRGDEGISTILLDKDDLFRAPQLLSDKQYHLRMPTEANFLDCCNEFWWVCTYVVKGLCRNEFLYAVDHLTIQARTELLRMMSWRIGTERGFTFSLGKNNKYLPNYLEKHEFLELQSTYDVSTNKKVWHALQASQTMFIRESTKVAKALDFQINEQEVANSLTYTREHKRVYA</sequence>
<dbReference type="InterPro" id="IPR043519">
    <property type="entry name" value="NT_sf"/>
</dbReference>
<evidence type="ECO:0008006" key="3">
    <source>
        <dbReference type="Google" id="ProtNLM"/>
    </source>
</evidence>
<dbReference type="SUPFAM" id="SSF81301">
    <property type="entry name" value="Nucleotidyltransferase"/>
    <property type="match status" value="1"/>
</dbReference>
<evidence type="ECO:0000313" key="2">
    <source>
        <dbReference type="Proteomes" id="UP000053681"/>
    </source>
</evidence>
<accession>A0A0V8JKJ9</accession>
<proteinExistence type="predicted"/>